<dbReference type="SMART" id="SM00760">
    <property type="entry name" value="Bac_DnaA_C"/>
    <property type="match status" value="1"/>
</dbReference>
<dbReference type="GO" id="GO:0005737">
    <property type="term" value="C:cytoplasm"/>
    <property type="evidence" value="ECO:0007669"/>
    <property type="project" value="UniProtKB-SubCell"/>
</dbReference>
<dbReference type="GO" id="GO:0005524">
    <property type="term" value="F:ATP binding"/>
    <property type="evidence" value="ECO:0007669"/>
    <property type="project" value="UniProtKB-UniRule"/>
</dbReference>
<dbReference type="Pfam" id="PF11638">
    <property type="entry name" value="DnaA_N"/>
    <property type="match status" value="1"/>
</dbReference>
<comment type="subcellular location">
    <subcellularLocation>
        <location evidence="8">Cytoplasm</location>
    </subcellularLocation>
</comment>
<dbReference type="Gene3D" id="3.30.300.180">
    <property type="match status" value="1"/>
</dbReference>
<evidence type="ECO:0000256" key="7">
    <source>
        <dbReference type="ARBA" id="ARBA00023125"/>
    </source>
</evidence>
<comment type="similarity">
    <text evidence="1 8 11">Belongs to the DnaA family.</text>
</comment>
<evidence type="ECO:0000256" key="8">
    <source>
        <dbReference type="HAMAP-Rule" id="MF_00377"/>
    </source>
</evidence>
<dbReference type="InterPro" id="IPR013317">
    <property type="entry name" value="DnaA_dom"/>
</dbReference>
<dbReference type="PRINTS" id="PR00051">
    <property type="entry name" value="DNAA"/>
</dbReference>
<evidence type="ECO:0000256" key="1">
    <source>
        <dbReference type="ARBA" id="ARBA00006583"/>
    </source>
</evidence>
<dbReference type="GO" id="GO:0008289">
    <property type="term" value="F:lipid binding"/>
    <property type="evidence" value="ECO:0007669"/>
    <property type="project" value="UniProtKB-KW"/>
</dbReference>
<dbReference type="GO" id="GO:0003688">
    <property type="term" value="F:DNA replication origin binding"/>
    <property type="evidence" value="ECO:0007669"/>
    <property type="project" value="UniProtKB-UniRule"/>
</dbReference>
<name>A0A7W7Y3P7_9BACT</name>
<evidence type="ECO:0000256" key="3">
    <source>
        <dbReference type="ARBA" id="ARBA00022705"/>
    </source>
</evidence>
<dbReference type="SUPFAM" id="SSF52540">
    <property type="entry name" value="P-loop containing nucleoside triphosphate hydrolases"/>
    <property type="match status" value="1"/>
</dbReference>
<dbReference type="SUPFAM" id="SSF48295">
    <property type="entry name" value="TrpR-like"/>
    <property type="match status" value="1"/>
</dbReference>
<dbReference type="AlphaFoldDB" id="A0A7W7Y3P7"/>
<feature type="binding site" evidence="8">
    <location>
        <position position="177"/>
    </location>
    <ligand>
        <name>ATP</name>
        <dbReference type="ChEBI" id="CHEBI:30616"/>
    </ligand>
</feature>
<dbReference type="Gene3D" id="1.10.1750.10">
    <property type="match status" value="1"/>
</dbReference>
<proteinExistence type="inferred from homology"/>
<dbReference type="PANTHER" id="PTHR30050">
    <property type="entry name" value="CHROMOSOMAL REPLICATION INITIATOR PROTEIN DNAA"/>
    <property type="match status" value="1"/>
</dbReference>
<keyword evidence="7 8" id="KW-0238">DNA-binding</keyword>
<feature type="binding site" evidence="8">
    <location>
        <position position="175"/>
    </location>
    <ligand>
        <name>ATP</name>
        <dbReference type="ChEBI" id="CHEBI:30616"/>
    </ligand>
</feature>
<dbReference type="InterPro" id="IPR020591">
    <property type="entry name" value="Chromosome_initiator_DnaA-like"/>
</dbReference>
<dbReference type="FunFam" id="1.10.8.60:FF:000003">
    <property type="entry name" value="Chromosomal replication initiator protein DnaA"/>
    <property type="match status" value="1"/>
</dbReference>
<comment type="domain">
    <text evidence="8">Domain I is involved in oligomerization and binding regulators, domain II is flexibile and of varying length in different bacteria, domain III forms the AAA+ region, while domain IV binds dsDNA.</text>
</comment>
<dbReference type="InterPro" id="IPR001957">
    <property type="entry name" value="Chromosome_initiator_DnaA"/>
</dbReference>
<feature type="region of interest" description="Domain III, AAA+ region" evidence="8">
    <location>
        <begin position="129"/>
        <end position="345"/>
    </location>
</feature>
<evidence type="ECO:0000313" key="15">
    <source>
        <dbReference type="Proteomes" id="UP000528322"/>
    </source>
</evidence>
<dbReference type="InterPro" id="IPR018312">
    <property type="entry name" value="Chromosome_initiator_DnaA_CS"/>
</dbReference>
<comment type="subunit">
    <text evidence="8">Oligomerizes as a right-handed, spiral filament on DNA at oriC.</text>
</comment>
<dbReference type="CDD" id="cd06571">
    <property type="entry name" value="Bac_DnaA_C"/>
    <property type="match status" value="1"/>
</dbReference>
<feature type="region of interest" description="Domain I, interacts with DnaA modulators" evidence="8">
    <location>
        <begin position="1"/>
        <end position="104"/>
    </location>
</feature>
<dbReference type="InterPro" id="IPR024633">
    <property type="entry name" value="DnaA_N_dom"/>
</dbReference>
<keyword evidence="2 8" id="KW-0963">Cytoplasm</keyword>
<keyword evidence="15" id="KW-1185">Reference proteome</keyword>
<dbReference type="EMBL" id="JACHID010000004">
    <property type="protein sequence ID" value="MBB5021487.1"/>
    <property type="molecule type" value="Genomic_DNA"/>
</dbReference>
<dbReference type="GO" id="GO:0006275">
    <property type="term" value="P:regulation of DNA replication"/>
    <property type="evidence" value="ECO:0007669"/>
    <property type="project" value="UniProtKB-UniRule"/>
</dbReference>
<keyword evidence="5 8" id="KW-0067">ATP-binding</keyword>
<sequence>MTTNEFWINVLGVLSTKLTEQNFYTWVEPMRFQQKSEDDVTLSVPSRFMKDIVEKRYLEVIEETVTRLEGKKLAIRIVVDSGEDLSPVSDNDAPEKLQTDQGEDELVLEAESSAQPHQRHAAHTMSHHVLSPRYTFESFVVGNSNEFAHAGALAVANKPGTTYNPLFVYGGVGLGKTHLMQAIGNTIFQKKPDARIVYVQSEVFTNEMINALKNGKIEEFRRRYRYVDVLLIDDIQFIAGKDRTQEEFFHTFNALHGEKKQIVLSSDKFPREIPDLEERLRSRFEWGLIGDIKPPDLETKLAILRKKAESIELDLPQDVALFIAKAIKNNIRELEGCLNRINAFNQLTGVDLSIDVIKSVLKDILMDTERVISSDDIQRHVAQYHNLRVNDLKSKNRSAELSYARHIAMYLCRKLTNMSLPQIGREFGGRDHSTVVHAIKSVEARYNSDDKFKIELESIENQVMN</sequence>
<dbReference type="Gene3D" id="3.40.50.300">
    <property type="entry name" value="P-loop containing nucleotide triphosphate hydrolases"/>
    <property type="match status" value="1"/>
</dbReference>
<keyword evidence="4 8" id="KW-0547">Nucleotide-binding</keyword>
<dbReference type="InterPro" id="IPR038454">
    <property type="entry name" value="DnaA_N_sf"/>
</dbReference>
<dbReference type="CDD" id="cd00009">
    <property type="entry name" value="AAA"/>
    <property type="match status" value="1"/>
</dbReference>
<evidence type="ECO:0000256" key="2">
    <source>
        <dbReference type="ARBA" id="ARBA00022490"/>
    </source>
</evidence>
<evidence type="ECO:0000256" key="6">
    <source>
        <dbReference type="ARBA" id="ARBA00023121"/>
    </source>
</evidence>
<reference evidence="14 15" key="1">
    <citation type="submission" date="2020-08" db="EMBL/GenBank/DDBJ databases">
        <title>Genomic Encyclopedia of Type Strains, Phase IV (KMG-IV): sequencing the most valuable type-strain genomes for metagenomic binning, comparative biology and taxonomic classification.</title>
        <authorList>
            <person name="Goeker M."/>
        </authorList>
    </citation>
    <scope>NUCLEOTIDE SEQUENCE [LARGE SCALE GENOMIC DNA]</scope>
    <source>
        <strain evidence="14 15">DSM 22071</strain>
    </source>
</reference>
<dbReference type="InterPro" id="IPR013159">
    <property type="entry name" value="DnaA_C"/>
</dbReference>
<evidence type="ECO:0000259" key="12">
    <source>
        <dbReference type="SMART" id="SM00382"/>
    </source>
</evidence>
<evidence type="ECO:0000259" key="13">
    <source>
        <dbReference type="SMART" id="SM00760"/>
    </source>
</evidence>
<dbReference type="RefSeq" id="WP_183730284.1">
    <property type="nucleotide sequence ID" value="NZ_JACHID010000004.1"/>
</dbReference>
<keyword evidence="6 8" id="KW-0446">Lipid-binding</keyword>
<evidence type="ECO:0000256" key="11">
    <source>
        <dbReference type="RuleBase" id="RU004227"/>
    </source>
</evidence>
<dbReference type="InterPro" id="IPR003593">
    <property type="entry name" value="AAA+_ATPase"/>
</dbReference>
<comment type="caution">
    <text evidence="14">The sequence shown here is derived from an EMBL/GenBank/DDBJ whole genome shotgun (WGS) entry which is preliminary data.</text>
</comment>
<evidence type="ECO:0000256" key="9">
    <source>
        <dbReference type="NCBIfam" id="TIGR00362"/>
    </source>
</evidence>
<accession>A0A7W7Y3P7</accession>
<feature type="binding site" evidence="8">
    <location>
        <position position="176"/>
    </location>
    <ligand>
        <name>ATP</name>
        <dbReference type="ChEBI" id="CHEBI:30616"/>
    </ligand>
</feature>
<feature type="domain" description="AAA+ ATPase" evidence="12">
    <location>
        <begin position="162"/>
        <end position="290"/>
    </location>
</feature>
<gene>
    <name evidence="8" type="primary">dnaA</name>
    <name evidence="14" type="ORF">HNR37_000799</name>
</gene>
<feature type="domain" description="Chromosomal replication initiator DnaA C-terminal" evidence="13">
    <location>
        <begin position="373"/>
        <end position="442"/>
    </location>
</feature>
<dbReference type="PROSITE" id="PS01008">
    <property type="entry name" value="DNAA"/>
    <property type="match status" value="1"/>
</dbReference>
<dbReference type="Pfam" id="PF08299">
    <property type="entry name" value="Bac_DnaA_C"/>
    <property type="match status" value="1"/>
</dbReference>
<dbReference type="GO" id="GO:0006270">
    <property type="term" value="P:DNA replication initiation"/>
    <property type="evidence" value="ECO:0007669"/>
    <property type="project" value="UniProtKB-UniRule"/>
</dbReference>
<dbReference type="Proteomes" id="UP000528322">
    <property type="component" value="Unassembled WGS sequence"/>
</dbReference>
<keyword evidence="3 8" id="KW-0235">DNA replication</keyword>
<dbReference type="InterPro" id="IPR027417">
    <property type="entry name" value="P-loop_NTPase"/>
</dbReference>
<comment type="function">
    <text evidence="8 10">Plays an essential role in the initiation and regulation of chromosomal replication. ATP-DnaA binds to the origin of replication (oriC) to initiate formation of the DNA replication initiation complex once per cell cycle. Binds the DnaA box (a 9 base pair repeat at the origin) and separates the double-stranded (ds)DNA. Forms a right-handed helical filament on oriC DNA; dsDNA binds to the exterior of the filament while single-stranded (ss)DNA is stabiized in the filament's interior. The ATP-DnaA-oriC complex binds and stabilizes one strand of the AT-rich DNA unwinding element (DUE), permitting loading of DNA polymerase. After initiation quickly degrades to an ADP-DnaA complex that is not apt for DNA replication. Binds acidic phospholipids.</text>
</comment>
<evidence type="ECO:0000313" key="14">
    <source>
        <dbReference type="EMBL" id="MBB5021487.1"/>
    </source>
</evidence>
<dbReference type="SMART" id="SM00382">
    <property type="entry name" value="AAA"/>
    <property type="match status" value="1"/>
</dbReference>
<protein>
    <recommendedName>
        <fullName evidence="8 9">Chromosomal replication initiator protein DnaA</fullName>
    </recommendedName>
</protein>
<feature type="region of interest" description="Domain IV, binds dsDNA" evidence="8">
    <location>
        <begin position="346"/>
        <end position="465"/>
    </location>
</feature>
<dbReference type="HAMAP" id="MF_00377">
    <property type="entry name" value="DnaA_bact"/>
    <property type="match status" value="1"/>
</dbReference>
<dbReference type="NCBIfam" id="TIGR00362">
    <property type="entry name" value="DnaA"/>
    <property type="match status" value="1"/>
</dbReference>
<dbReference type="Pfam" id="PF00308">
    <property type="entry name" value="Bac_DnaA"/>
    <property type="match status" value="1"/>
</dbReference>
<dbReference type="PANTHER" id="PTHR30050:SF2">
    <property type="entry name" value="CHROMOSOMAL REPLICATION INITIATOR PROTEIN DNAA"/>
    <property type="match status" value="1"/>
</dbReference>
<dbReference type="Gene3D" id="1.10.8.60">
    <property type="match status" value="1"/>
</dbReference>
<feature type="binding site" evidence="8">
    <location>
        <position position="173"/>
    </location>
    <ligand>
        <name>ATP</name>
        <dbReference type="ChEBI" id="CHEBI:30616"/>
    </ligand>
</feature>
<dbReference type="InterPro" id="IPR010921">
    <property type="entry name" value="Trp_repressor/repl_initiator"/>
</dbReference>
<organism evidence="14 15">
    <name type="scientific">Desulfurispira natronophila</name>
    <dbReference type="NCBI Taxonomy" id="682562"/>
    <lineage>
        <taxon>Bacteria</taxon>
        <taxon>Pseudomonadati</taxon>
        <taxon>Chrysiogenota</taxon>
        <taxon>Chrysiogenia</taxon>
        <taxon>Chrysiogenales</taxon>
        <taxon>Chrysiogenaceae</taxon>
        <taxon>Desulfurispira</taxon>
    </lineage>
</organism>
<evidence type="ECO:0000256" key="4">
    <source>
        <dbReference type="ARBA" id="ARBA00022741"/>
    </source>
</evidence>
<evidence type="ECO:0000256" key="10">
    <source>
        <dbReference type="RuleBase" id="RU000577"/>
    </source>
</evidence>
<dbReference type="FunFam" id="3.40.50.300:FF:000150">
    <property type="entry name" value="Chromosomal replication initiator protein DnaA"/>
    <property type="match status" value="1"/>
</dbReference>
<dbReference type="GO" id="GO:0005886">
    <property type="term" value="C:plasma membrane"/>
    <property type="evidence" value="ECO:0007669"/>
    <property type="project" value="TreeGrafter"/>
</dbReference>
<comment type="caution">
    <text evidence="8">Lacks conserved residue(s) required for the propagation of feature annotation.</text>
</comment>
<evidence type="ECO:0000256" key="5">
    <source>
        <dbReference type="ARBA" id="ARBA00022840"/>
    </source>
</evidence>